<sequence length="261" mass="28591">MRTPVDPNYVIGRGELHFNKFTTGTKTGTGEMYFGNTPELSVASSIDTLDHYNSDHGLKEKDESVTLEDSQTLTFSTDHIAPANLALWFGGDLSTLAITAATAQTFSLGAVTLGRSYQIGSSATTPSGARKVTNVMVKKASTTIVAEGNYEVDLELGRVYIESDAADILDGDILEVTYDQEAYSRQVIIGKAQEIRGSLRFISDNPVGKQKDMFWPYVKVTPNGDYALKGDEWQVMSFTVEVLKLNGTTERVYIDMRDVTA</sequence>
<accession>A0A6B9RH34</accession>
<proteinExistence type="predicted"/>
<evidence type="ECO:0000313" key="2">
    <source>
        <dbReference type="Proteomes" id="UP000465092"/>
    </source>
</evidence>
<gene>
    <name evidence="1" type="ORF">MA12_gp36</name>
</gene>
<protein>
    <submittedName>
        <fullName evidence="1">Structural protein</fullName>
    </submittedName>
</protein>
<reference evidence="1 2" key="1">
    <citation type="journal article" date="2020" name="Viruses">
        <title>Genomic Characterization, Formulation and Efficacy in Planta of a Siphoviridae and Podoviridae Protection Cocktail against the Bacterial Plant Pathogens Pectobacterium spp.</title>
        <authorList>
            <person name="Zaczek-Moczydlowska M.A."/>
            <person name="Young G.K."/>
            <person name="Trudgett J."/>
            <person name="Fleming C.C."/>
            <person name="Campbell K."/>
            <person name="O'Hanlon R."/>
        </authorList>
    </citation>
    <scope>NUCLEOTIDE SEQUENCE [LARGE SCALE GENOMIC DNA]</scope>
</reference>
<dbReference type="Proteomes" id="UP000465092">
    <property type="component" value="Segment"/>
</dbReference>
<organism evidence="1 2">
    <name type="scientific">Pectobacterium phage MA12</name>
    <dbReference type="NCBI Taxonomy" id="2686474"/>
    <lineage>
        <taxon>Viruses</taxon>
        <taxon>Duplodnaviria</taxon>
        <taxon>Heunggongvirae</taxon>
        <taxon>Uroviricota</taxon>
        <taxon>Caudoviricetes</taxon>
        <taxon>Casjensviridae</taxon>
        <taxon>Newforgelanevirus</taxon>
        <taxon>Newforgelanevirus MA12</taxon>
    </lineage>
</organism>
<name>A0A6B9RH34_9CAUD</name>
<dbReference type="EMBL" id="MN692199">
    <property type="protein sequence ID" value="QHI00863.1"/>
    <property type="molecule type" value="Genomic_DNA"/>
</dbReference>
<evidence type="ECO:0000313" key="1">
    <source>
        <dbReference type="EMBL" id="QHI00863.1"/>
    </source>
</evidence>
<keyword evidence="2" id="KW-1185">Reference proteome</keyword>